<dbReference type="NCBIfam" id="TIGR01538">
    <property type="entry name" value="portal_SPP1"/>
    <property type="match status" value="1"/>
</dbReference>
<sequence>MVDLNDLLKYPTNVPRKDKQGSNRFGTESNIRYAIPQSAFVNLKGGSKAFTTLVQYYTTQHYQNELERIIELQRYYFGDNNIHYWKSTIKTDKQSDNKISNPWATYITNLRVGHQFGNPIQYGYENTSDEKDNGESLLEEVDAFNNGNNESYHNRIMAINMFTTGVAYELLYIADGTNQPKLTAINPNTCFVVWSTDIDPVELFAVRYYEISVAGNSSYNVEVYTDDSIYYYDAGNDIGGDWTLTKVEPHYIGSVPITEFNNNPERMGCYERVLDKIDEFDESESQMANNQQDFSNAQLMISGEVTNSHGKPEALTDKHGNQIYLDKNGLQTIKSVDDDGNKNAPLMQSKVLNTHANVLYLKPTRISNPSGQDQVIPTTASYLTKELNVADWDKHRQDIANEIMLFTNTPNVLDQNFANNASGVAMAYKLFGMDQETALTTALYTNGIHRRLQLLANYLGLQPDSAVSADSDTDNPANVTITFTPNNPKNGQEIVANIQSLNATGAISHETIQDMASQITGVPQSQEQQRMDDQQQANSDRINKANANVFGNNLKGGDGVGGADD</sequence>
<organism evidence="2 3">
    <name type="scientific">Fructilactobacillus florum DSM 22689 = JCM 16035</name>
    <dbReference type="NCBI Taxonomy" id="1423745"/>
    <lineage>
        <taxon>Bacteria</taxon>
        <taxon>Bacillati</taxon>
        <taxon>Bacillota</taxon>
        <taxon>Bacilli</taxon>
        <taxon>Lactobacillales</taxon>
        <taxon>Lactobacillaceae</taxon>
        <taxon>Fructilactobacillus</taxon>
    </lineage>
</organism>
<proteinExistence type="predicted"/>
<name>A0A0R2CJQ8_9LACO</name>
<gene>
    <name evidence="2" type="ORF">FC87_GL000721</name>
</gene>
<dbReference type="AlphaFoldDB" id="A0A0R2CJQ8"/>
<dbReference type="Proteomes" id="UP000051586">
    <property type="component" value="Unassembled WGS sequence"/>
</dbReference>
<reference evidence="2 3" key="1">
    <citation type="journal article" date="2015" name="Genome Announc.">
        <title>Expanding the biotechnology potential of lactobacilli through comparative genomics of 213 strains and associated genera.</title>
        <authorList>
            <person name="Sun Z."/>
            <person name="Harris H.M."/>
            <person name="McCann A."/>
            <person name="Guo C."/>
            <person name="Argimon S."/>
            <person name="Zhang W."/>
            <person name="Yang X."/>
            <person name="Jeffery I.B."/>
            <person name="Cooney J.C."/>
            <person name="Kagawa T.F."/>
            <person name="Liu W."/>
            <person name="Song Y."/>
            <person name="Salvetti E."/>
            <person name="Wrobel A."/>
            <person name="Rasinkangas P."/>
            <person name="Parkhill J."/>
            <person name="Rea M.C."/>
            <person name="O'Sullivan O."/>
            <person name="Ritari J."/>
            <person name="Douillard F.P."/>
            <person name="Paul Ross R."/>
            <person name="Yang R."/>
            <person name="Briner A.E."/>
            <person name="Felis G.E."/>
            <person name="de Vos W.M."/>
            <person name="Barrangou R."/>
            <person name="Klaenhammer T.R."/>
            <person name="Caufield P.W."/>
            <person name="Cui Y."/>
            <person name="Zhang H."/>
            <person name="O'Toole P.W."/>
        </authorList>
    </citation>
    <scope>NUCLEOTIDE SEQUENCE [LARGE SCALE GENOMIC DNA]</scope>
    <source>
        <strain evidence="2 3">DSM 22689</strain>
    </source>
</reference>
<evidence type="ECO:0000256" key="1">
    <source>
        <dbReference type="SAM" id="MobiDB-lite"/>
    </source>
</evidence>
<comment type="caution">
    <text evidence="2">The sequence shown here is derived from an EMBL/GenBank/DDBJ whole genome shotgun (WGS) entry which is preliminary data.</text>
</comment>
<dbReference type="Pfam" id="PF05133">
    <property type="entry name" value="SPP1_portal"/>
    <property type="match status" value="1"/>
</dbReference>
<dbReference type="PATRIC" id="fig|1423745.4.peg.768"/>
<dbReference type="STRING" id="1423745.GCA_001311215_01861"/>
<evidence type="ECO:0000313" key="2">
    <source>
        <dbReference type="EMBL" id="KRM91589.1"/>
    </source>
</evidence>
<dbReference type="InterPro" id="IPR021145">
    <property type="entry name" value="Portal_protein_SPP1_Gp6-like"/>
</dbReference>
<accession>A0A0R2CJQ8</accession>
<dbReference type="EMBL" id="AYZI01000004">
    <property type="protein sequence ID" value="KRM91589.1"/>
    <property type="molecule type" value="Genomic_DNA"/>
</dbReference>
<feature type="region of interest" description="Disordered" evidence="1">
    <location>
        <begin position="520"/>
        <end position="539"/>
    </location>
</feature>
<protein>
    <submittedName>
        <fullName evidence="2">Phage portal protein, SPP1 family</fullName>
    </submittedName>
</protein>
<evidence type="ECO:0000313" key="3">
    <source>
        <dbReference type="Proteomes" id="UP000051586"/>
    </source>
</evidence>
<dbReference type="RefSeq" id="WP_054691020.1">
    <property type="nucleotide sequence ID" value="NZ_AYZI01000004.1"/>
</dbReference>
<dbReference type="InterPro" id="IPR006428">
    <property type="entry name" value="Portal_SPP1-type"/>
</dbReference>